<dbReference type="InterPro" id="IPR036390">
    <property type="entry name" value="WH_DNA-bd_sf"/>
</dbReference>
<evidence type="ECO:0000256" key="2">
    <source>
        <dbReference type="ARBA" id="ARBA00023125"/>
    </source>
</evidence>
<dbReference type="PROSITE" id="PS50949">
    <property type="entry name" value="HTH_GNTR"/>
    <property type="match status" value="1"/>
</dbReference>
<organism evidence="5 6">
    <name type="scientific">Pseudoxanthomonas wuyuanensis</name>
    <dbReference type="NCBI Taxonomy" id="1073196"/>
    <lineage>
        <taxon>Bacteria</taxon>
        <taxon>Pseudomonadati</taxon>
        <taxon>Pseudomonadota</taxon>
        <taxon>Gammaproteobacteria</taxon>
        <taxon>Lysobacterales</taxon>
        <taxon>Lysobacteraceae</taxon>
        <taxon>Pseudoxanthomonas</taxon>
    </lineage>
</organism>
<evidence type="ECO:0000259" key="4">
    <source>
        <dbReference type="PROSITE" id="PS50949"/>
    </source>
</evidence>
<dbReference type="PRINTS" id="PR00035">
    <property type="entry name" value="HTHGNTR"/>
</dbReference>
<name>A0A286DF84_9GAMM</name>
<dbReference type="SMART" id="SM00866">
    <property type="entry name" value="UTRA"/>
    <property type="match status" value="1"/>
</dbReference>
<accession>A0A286DF84</accession>
<dbReference type="Gene3D" id="1.10.10.10">
    <property type="entry name" value="Winged helix-like DNA-binding domain superfamily/Winged helix DNA-binding domain"/>
    <property type="match status" value="1"/>
</dbReference>
<dbReference type="PANTHER" id="PTHR44846:SF1">
    <property type="entry name" value="MANNOSYL-D-GLYCERATE TRANSPORT_METABOLISM SYSTEM REPRESSOR MNGR-RELATED"/>
    <property type="match status" value="1"/>
</dbReference>
<dbReference type="SMART" id="SM00345">
    <property type="entry name" value="HTH_GNTR"/>
    <property type="match status" value="1"/>
</dbReference>
<feature type="domain" description="HTH gntR-type" evidence="4">
    <location>
        <begin position="37"/>
        <end position="105"/>
    </location>
</feature>
<proteinExistence type="predicted"/>
<keyword evidence="1" id="KW-0805">Transcription regulation</keyword>
<dbReference type="GO" id="GO:0003700">
    <property type="term" value="F:DNA-binding transcription factor activity"/>
    <property type="evidence" value="ECO:0007669"/>
    <property type="project" value="InterPro"/>
</dbReference>
<dbReference type="InterPro" id="IPR011663">
    <property type="entry name" value="UTRA"/>
</dbReference>
<reference evidence="5 6" key="1">
    <citation type="submission" date="2017-09" db="EMBL/GenBank/DDBJ databases">
        <authorList>
            <person name="Ehlers B."/>
            <person name="Leendertz F.H."/>
        </authorList>
    </citation>
    <scope>NUCLEOTIDE SEQUENCE [LARGE SCALE GENOMIC DNA]</scope>
    <source>
        <strain evidence="5 6">CGMCC 1.10978</strain>
    </source>
</reference>
<dbReference type="InterPro" id="IPR028978">
    <property type="entry name" value="Chorismate_lyase_/UTRA_dom_sf"/>
</dbReference>
<evidence type="ECO:0000256" key="1">
    <source>
        <dbReference type="ARBA" id="ARBA00023015"/>
    </source>
</evidence>
<dbReference type="GO" id="GO:0045892">
    <property type="term" value="P:negative regulation of DNA-templated transcription"/>
    <property type="evidence" value="ECO:0007669"/>
    <property type="project" value="TreeGrafter"/>
</dbReference>
<evidence type="ECO:0000313" key="5">
    <source>
        <dbReference type="EMBL" id="SOD57427.1"/>
    </source>
</evidence>
<gene>
    <name evidence="5" type="ORF">SAMN06296416_11356</name>
</gene>
<keyword evidence="2" id="KW-0238">DNA-binding</keyword>
<dbReference type="SUPFAM" id="SSF46785">
    <property type="entry name" value="Winged helix' DNA-binding domain"/>
    <property type="match status" value="1"/>
</dbReference>
<dbReference type="EMBL" id="OCND01000013">
    <property type="protein sequence ID" value="SOD57427.1"/>
    <property type="molecule type" value="Genomic_DNA"/>
</dbReference>
<evidence type="ECO:0000313" key="6">
    <source>
        <dbReference type="Proteomes" id="UP000219374"/>
    </source>
</evidence>
<protein>
    <submittedName>
        <fullName evidence="5">Transcriptional regulator, GntR family</fullName>
    </submittedName>
</protein>
<dbReference type="InterPro" id="IPR050679">
    <property type="entry name" value="Bact_HTH_transcr_reg"/>
</dbReference>
<dbReference type="AlphaFoldDB" id="A0A286DF84"/>
<dbReference type="InterPro" id="IPR000524">
    <property type="entry name" value="Tscrpt_reg_HTH_GntR"/>
</dbReference>
<dbReference type="Proteomes" id="UP000219374">
    <property type="component" value="Unassembled WGS sequence"/>
</dbReference>
<dbReference type="Gene3D" id="3.40.1410.10">
    <property type="entry name" value="Chorismate lyase-like"/>
    <property type="match status" value="1"/>
</dbReference>
<keyword evidence="6" id="KW-1185">Reference proteome</keyword>
<keyword evidence="3" id="KW-0804">Transcription</keyword>
<dbReference type="InterPro" id="IPR036388">
    <property type="entry name" value="WH-like_DNA-bd_sf"/>
</dbReference>
<sequence>MHLQILQYWYLRGILPGMQNALADEYHRLQTGESTRAVAYLRLRRALQNLMDAGVLKPGQALPSERDLATLLSLSRVTIRKALAGLIDSGLLVQRQGAGTFVAERILRQFSRLTSFTDDLRERGLNPQVRFLERSIGEVTPEESMALNLSPGSGVVRMYRLRHVDGAPIAIERTLVPYSLLPDPENVTTSLYEALEVHGNRPKRALQRLRAVALDEEAARHLELPVGSPGLLVERRAFLDDGRVVESTRSYYRGDAYDFVAELQSD</sequence>
<dbReference type="Pfam" id="PF00392">
    <property type="entry name" value="GntR"/>
    <property type="match status" value="1"/>
</dbReference>
<dbReference type="SUPFAM" id="SSF64288">
    <property type="entry name" value="Chorismate lyase-like"/>
    <property type="match status" value="1"/>
</dbReference>
<evidence type="ECO:0000256" key="3">
    <source>
        <dbReference type="ARBA" id="ARBA00023163"/>
    </source>
</evidence>
<dbReference type="PANTHER" id="PTHR44846">
    <property type="entry name" value="MANNOSYL-D-GLYCERATE TRANSPORT/METABOLISM SYSTEM REPRESSOR MNGR-RELATED"/>
    <property type="match status" value="1"/>
</dbReference>
<dbReference type="CDD" id="cd07377">
    <property type="entry name" value="WHTH_GntR"/>
    <property type="match status" value="1"/>
</dbReference>
<dbReference type="GO" id="GO:0003677">
    <property type="term" value="F:DNA binding"/>
    <property type="evidence" value="ECO:0007669"/>
    <property type="project" value="UniProtKB-KW"/>
</dbReference>
<dbReference type="Pfam" id="PF07702">
    <property type="entry name" value="UTRA"/>
    <property type="match status" value="1"/>
</dbReference>